<dbReference type="EMBL" id="CADEAL010002335">
    <property type="protein sequence ID" value="CAB1439809.1"/>
    <property type="molecule type" value="Genomic_DNA"/>
</dbReference>
<dbReference type="AlphaFoldDB" id="A0A9N7UWW9"/>
<evidence type="ECO:0000313" key="2">
    <source>
        <dbReference type="Proteomes" id="UP001153269"/>
    </source>
</evidence>
<dbReference type="Proteomes" id="UP001153269">
    <property type="component" value="Unassembled WGS sequence"/>
</dbReference>
<gene>
    <name evidence="1" type="ORF">PLEPLA_LOCUS27577</name>
</gene>
<dbReference type="GO" id="GO:0030318">
    <property type="term" value="P:melanocyte differentiation"/>
    <property type="evidence" value="ECO:0007669"/>
    <property type="project" value="TreeGrafter"/>
</dbReference>
<dbReference type="InterPro" id="IPR043313">
    <property type="entry name" value="LRMDA"/>
</dbReference>
<proteinExistence type="predicted"/>
<dbReference type="PANTHER" id="PTHR46282:SF2">
    <property type="entry name" value="LEUCINE-RICH MELANOCYTE DIFFERENTIATION-ASSOCIATED PROTEIN"/>
    <property type="match status" value="1"/>
</dbReference>
<dbReference type="PANTHER" id="PTHR46282">
    <property type="entry name" value="LEUCINE-RICH MELANOCYTE DIFFERENTIATION-ASSOCIATED PROTEIN"/>
    <property type="match status" value="1"/>
</dbReference>
<evidence type="ECO:0000313" key="1">
    <source>
        <dbReference type="EMBL" id="CAB1439809.1"/>
    </source>
</evidence>
<protein>
    <submittedName>
        <fullName evidence="1">Uncharacterized protein</fullName>
    </submittedName>
</protein>
<dbReference type="SUPFAM" id="SSF52058">
    <property type="entry name" value="L domain-like"/>
    <property type="match status" value="1"/>
</dbReference>
<accession>A0A9N7UWW9</accession>
<comment type="caution">
    <text evidence="1">The sequence shown here is derived from an EMBL/GenBank/DDBJ whole genome shotgun (WGS) entry which is preliminary data.</text>
</comment>
<keyword evidence="2" id="KW-1185">Reference proteome</keyword>
<name>A0A9N7UWW9_PLEPL</name>
<sequence length="110" mass="11882">MLTFLLRCGGSVRLARTPLNDASPCQGSSAPLILVIHFPDRPPDPHSRPASLAGLKVFTELEELVVDNNLLGNDLRLPGLPSLHTLTLNKNHISFQTDHSGPLSIGIKQT</sequence>
<organism evidence="1 2">
    <name type="scientific">Pleuronectes platessa</name>
    <name type="common">European plaice</name>
    <dbReference type="NCBI Taxonomy" id="8262"/>
    <lineage>
        <taxon>Eukaryota</taxon>
        <taxon>Metazoa</taxon>
        <taxon>Chordata</taxon>
        <taxon>Craniata</taxon>
        <taxon>Vertebrata</taxon>
        <taxon>Euteleostomi</taxon>
        <taxon>Actinopterygii</taxon>
        <taxon>Neopterygii</taxon>
        <taxon>Teleostei</taxon>
        <taxon>Neoteleostei</taxon>
        <taxon>Acanthomorphata</taxon>
        <taxon>Carangaria</taxon>
        <taxon>Pleuronectiformes</taxon>
        <taxon>Pleuronectoidei</taxon>
        <taxon>Pleuronectidae</taxon>
        <taxon>Pleuronectes</taxon>
    </lineage>
</organism>
<reference evidence="1" key="1">
    <citation type="submission" date="2020-03" db="EMBL/GenBank/DDBJ databases">
        <authorList>
            <person name="Weist P."/>
        </authorList>
    </citation>
    <scope>NUCLEOTIDE SEQUENCE</scope>
</reference>